<dbReference type="PANTHER" id="PTHR30034">
    <property type="entry name" value="FLAGELLAR MOTOR SWITCH PROTEIN FLIM"/>
    <property type="match status" value="1"/>
</dbReference>
<dbReference type="CDD" id="cd17908">
    <property type="entry name" value="FliM"/>
    <property type="match status" value="1"/>
</dbReference>
<keyword evidence="6" id="KW-0145">Chemotaxis</keyword>
<evidence type="ECO:0000256" key="10">
    <source>
        <dbReference type="ARBA" id="ARBA00025044"/>
    </source>
</evidence>
<dbReference type="EMBL" id="LT670846">
    <property type="protein sequence ID" value="SHK45309.1"/>
    <property type="molecule type" value="Genomic_DNA"/>
</dbReference>
<keyword evidence="12" id="KW-0969">Cilium</keyword>
<dbReference type="Pfam" id="PF01052">
    <property type="entry name" value="FliMN_C"/>
    <property type="match status" value="1"/>
</dbReference>
<dbReference type="GO" id="GO:0009425">
    <property type="term" value="C:bacterial-type flagellum basal body"/>
    <property type="evidence" value="ECO:0007669"/>
    <property type="project" value="UniProtKB-SubCell"/>
</dbReference>
<dbReference type="GO" id="GO:0005886">
    <property type="term" value="C:plasma membrane"/>
    <property type="evidence" value="ECO:0007669"/>
    <property type="project" value="UniProtKB-SubCell"/>
</dbReference>
<dbReference type="PIRSF" id="PIRSF002888">
    <property type="entry name" value="FliM"/>
    <property type="match status" value="1"/>
</dbReference>
<evidence type="ECO:0000313" key="12">
    <source>
        <dbReference type="EMBL" id="SHK45309.1"/>
    </source>
</evidence>
<keyword evidence="12" id="KW-0966">Cell projection</keyword>
<evidence type="ECO:0000256" key="6">
    <source>
        <dbReference type="ARBA" id="ARBA00022500"/>
    </source>
</evidence>
<sequence>MSDQILSQEEVNLILQSLGKEVHVTPKEVKGVRPLDLSLFEKISVSKLPGLELIVERWANNLRRSLMPIIVTLTNVYKEDTQVVKFFDFLDSLPTPSAIAVLSAHPLRENLYLILDPKLVYMVVSLVFGGSAKPSKIEGKEFTRVELRIIQKLCKILIDELKTAMSSIIKVDIELLRIESEPILLMPAKPKEKIFLSRLVINVEGNESFVYLAIPKAAIEPFEGLLKGGQHKDTQYEDKLIKSLVNIPVNVEVVLGSTNVSLEDVLLWKAGDTIIILDNSVRSPLEARVEGITKMLVFLGQVSNKKAFKFLKFLED</sequence>
<reference evidence="12 13" key="1">
    <citation type="submission" date="2016-11" db="EMBL/GenBank/DDBJ databases">
        <authorList>
            <person name="Jaros S."/>
            <person name="Januszkiewicz K."/>
            <person name="Wedrychowicz H."/>
        </authorList>
    </citation>
    <scope>NUCLEOTIDE SEQUENCE [LARGE SCALE GENOMIC DNA]</scope>
    <source>
        <strain evidence="12 13">DSM 19557</strain>
    </source>
</reference>
<evidence type="ECO:0000256" key="9">
    <source>
        <dbReference type="ARBA" id="ARBA00023143"/>
    </source>
</evidence>
<dbReference type="InterPro" id="IPR036429">
    <property type="entry name" value="SpoA-like_sf"/>
</dbReference>
<accession>A0A1M6SL32</accession>
<comment type="subcellular location">
    <subcellularLocation>
        <location evidence="1">Bacterial flagellum basal body</location>
    </subcellularLocation>
    <subcellularLocation>
        <location evidence="2">Cell membrane</location>
        <topology evidence="2">Peripheral membrane protein</topology>
    </subcellularLocation>
</comment>
<dbReference type="InterPro" id="IPR028976">
    <property type="entry name" value="CheC-like_sf"/>
</dbReference>
<dbReference type="OrthoDB" id="9806941at2"/>
<evidence type="ECO:0000256" key="4">
    <source>
        <dbReference type="ARBA" id="ARBA00021898"/>
    </source>
</evidence>
<name>A0A1M6SL32_9AQUI</name>
<evidence type="ECO:0000256" key="1">
    <source>
        <dbReference type="ARBA" id="ARBA00004117"/>
    </source>
</evidence>
<organism evidence="12 13">
    <name type="scientific">Thermocrinis minervae</name>
    <dbReference type="NCBI Taxonomy" id="381751"/>
    <lineage>
        <taxon>Bacteria</taxon>
        <taxon>Pseudomonadati</taxon>
        <taxon>Aquificota</taxon>
        <taxon>Aquificia</taxon>
        <taxon>Aquificales</taxon>
        <taxon>Aquificaceae</taxon>
        <taxon>Thermocrinis</taxon>
    </lineage>
</organism>
<dbReference type="InterPro" id="IPR001689">
    <property type="entry name" value="Flag_FliM"/>
</dbReference>
<evidence type="ECO:0000256" key="8">
    <source>
        <dbReference type="ARBA" id="ARBA00023136"/>
    </source>
</evidence>
<dbReference type="AlphaFoldDB" id="A0A1M6SL32"/>
<comment type="function">
    <text evidence="10">FliM is one of three proteins (FliG, FliN, FliM) that forms the rotor-mounted switch complex (C ring), located at the base of the basal body. This complex interacts with the CheY and CheZ chemotaxis proteins, in addition to contacting components of the motor that determine the direction of flagellar rotation.</text>
</comment>
<evidence type="ECO:0000256" key="5">
    <source>
        <dbReference type="ARBA" id="ARBA00022475"/>
    </source>
</evidence>
<keyword evidence="9" id="KW-0975">Bacterial flagellum</keyword>
<dbReference type="GO" id="GO:0003774">
    <property type="term" value="F:cytoskeletal motor activity"/>
    <property type="evidence" value="ECO:0007669"/>
    <property type="project" value="InterPro"/>
</dbReference>
<keyword evidence="5" id="KW-1003">Cell membrane</keyword>
<comment type="similarity">
    <text evidence="3">Belongs to the FliM family.</text>
</comment>
<evidence type="ECO:0000256" key="7">
    <source>
        <dbReference type="ARBA" id="ARBA00022779"/>
    </source>
</evidence>
<dbReference type="Proteomes" id="UP000189810">
    <property type="component" value="Chromosome I"/>
</dbReference>
<dbReference type="Pfam" id="PF02154">
    <property type="entry name" value="FliM"/>
    <property type="match status" value="1"/>
</dbReference>
<dbReference type="Gene3D" id="2.30.330.10">
    <property type="entry name" value="SpoA-like"/>
    <property type="match status" value="1"/>
</dbReference>
<gene>
    <name evidence="12" type="ORF">SAMN05444391_1064</name>
</gene>
<keyword evidence="12" id="KW-0282">Flagellum</keyword>
<proteinExistence type="inferred from homology"/>
<evidence type="ECO:0000256" key="3">
    <source>
        <dbReference type="ARBA" id="ARBA00011049"/>
    </source>
</evidence>
<dbReference type="SUPFAM" id="SSF103039">
    <property type="entry name" value="CheC-like"/>
    <property type="match status" value="1"/>
</dbReference>
<feature type="domain" description="Flagellar motor switch protein FliN-like C-terminal" evidence="11">
    <location>
        <begin position="244"/>
        <end position="313"/>
    </location>
</feature>
<dbReference type="SUPFAM" id="SSF101801">
    <property type="entry name" value="Surface presentation of antigens (SPOA)"/>
    <property type="match status" value="1"/>
</dbReference>
<keyword evidence="8" id="KW-0472">Membrane</keyword>
<dbReference type="InterPro" id="IPR001543">
    <property type="entry name" value="FliN-like_C"/>
</dbReference>
<evidence type="ECO:0000313" key="13">
    <source>
        <dbReference type="Proteomes" id="UP000189810"/>
    </source>
</evidence>
<dbReference type="RefSeq" id="WP_079654176.1">
    <property type="nucleotide sequence ID" value="NZ_LT670846.1"/>
</dbReference>
<dbReference type="PRINTS" id="PR00955">
    <property type="entry name" value="FLGMOTORFLIM"/>
</dbReference>
<dbReference type="PANTHER" id="PTHR30034:SF6">
    <property type="entry name" value="YOP PROTEINS TRANSLOCATION PROTEIN Q"/>
    <property type="match status" value="1"/>
</dbReference>
<keyword evidence="13" id="KW-1185">Reference proteome</keyword>
<dbReference type="GO" id="GO:0050918">
    <property type="term" value="P:positive chemotaxis"/>
    <property type="evidence" value="ECO:0007669"/>
    <property type="project" value="TreeGrafter"/>
</dbReference>
<keyword evidence="7" id="KW-0283">Flagellar rotation</keyword>
<evidence type="ECO:0000256" key="2">
    <source>
        <dbReference type="ARBA" id="ARBA00004202"/>
    </source>
</evidence>
<dbReference type="GO" id="GO:0071978">
    <property type="term" value="P:bacterial-type flagellum-dependent swarming motility"/>
    <property type="evidence" value="ECO:0007669"/>
    <property type="project" value="TreeGrafter"/>
</dbReference>
<dbReference type="STRING" id="381751.SAMN05444391_1064"/>
<dbReference type="Gene3D" id="3.40.1550.10">
    <property type="entry name" value="CheC-like"/>
    <property type="match status" value="1"/>
</dbReference>
<protein>
    <recommendedName>
        <fullName evidence="4">Flagellar motor switch protein FliM</fullName>
    </recommendedName>
</protein>
<evidence type="ECO:0000259" key="11">
    <source>
        <dbReference type="Pfam" id="PF01052"/>
    </source>
</evidence>